<keyword evidence="8" id="KW-1185">Reference proteome</keyword>
<dbReference type="SUPFAM" id="SSF57535">
    <property type="entry name" value="Complement control module/SCR domain"/>
    <property type="match status" value="4"/>
</dbReference>
<dbReference type="AlphaFoldDB" id="A0A8C2TTS2"/>
<dbReference type="PANTHER" id="PTHR19325">
    <property type="entry name" value="COMPLEMENT COMPONENT-RELATED SUSHI DOMAIN-CONTAINING"/>
    <property type="match status" value="1"/>
</dbReference>
<dbReference type="InterPro" id="IPR035976">
    <property type="entry name" value="Sushi/SCR/CCP_sf"/>
</dbReference>
<dbReference type="Gene3D" id="2.10.70.10">
    <property type="entry name" value="Complement Module, domain 1"/>
    <property type="match status" value="4"/>
</dbReference>
<accession>A0A8C2TTS2</accession>
<proteinExistence type="predicted"/>
<evidence type="ECO:0000313" key="7">
    <source>
        <dbReference type="Ensembl" id="ENSCJPP00005018547.1"/>
    </source>
</evidence>
<evidence type="ECO:0000313" key="8">
    <source>
        <dbReference type="Proteomes" id="UP000694412"/>
    </source>
</evidence>
<evidence type="ECO:0000259" key="6">
    <source>
        <dbReference type="PROSITE" id="PS50923"/>
    </source>
</evidence>
<evidence type="ECO:0000256" key="1">
    <source>
        <dbReference type="ARBA" id="ARBA00022659"/>
    </source>
</evidence>
<evidence type="ECO:0000256" key="3">
    <source>
        <dbReference type="ARBA" id="ARBA00023157"/>
    </source>
</evidence>
<protein>
    <recommendedName>
        <fullName evidence="6">Sushi domain-containing protein</fullName>
    </recommendedName>
</protein>
<dbReference type="Pfam" id="PF00084">
    <property type="entry name" value="Sushi"/>
    <property type="match status" value="4"/>
</dbReference>
<dbReference type="Gene3D" id="1.20.5.3730">
    <property type="match status" value="1"/>
</dbReference>
<evidence type="ECO:0000256" key="4">
    <source>
        <dbReference type="ARBA" id="ARBA00023180"/>
    </source>
</evidence>
<dbReference type="PROSITE" id="PS50923">
    <property type="entry name" value="SUSHI"/>
    <property type="match status" value="4"/>
</dbReference>
<feature type="disulfide bond" evidence="5">
    <location>
        <begin position="266"/>
        <end position="293"/>
    </location>
</feature>
<dbReference type="CDD" id="cd00033">
    <property type="entry name" value="CCP"/>
    <property type="match status" value="4"/>
</dbReference>
<feature type="disulfide bond" evidence="5">
    <location>
        <begin position="353"/>
        <end position="380"/>
    </location>
</feature>
<dbReference type="GeneTree" id="ENSGT00940000161110"/>
<feature type="disulfide bond" evidence="5">
    <location>
        <begin position="170"/>
        <end position="197"/>
    </location>
</feature>
<keyword evidence="3 5" id="KW-1015">Disulfide bond</keyword>
<reference evidence="7" key="3">
    <citation type="submission" date="2025-09" db="UniProtKB">
        <authorList>
            <consortium name="Ensembl"/>
        </authorList>
    </citation>
    <scope>IDENTIFICATION</scope>
</reference>
<evidence type="ECO:0000256" key="2">
    <source>
        <dbReference type="ARBA" id="ARBA00022737"/>
    </source>
</evidence>
<dbReference type="Ensembl" id="ENSCJPT00005025785.1">
    <property type="protein sequence ID" value="ENSCJPP00005018547.1"/>
    <property type="gene ID" value="ENSCJPG00005015096.1"/>
</dbReference>
<dbReference type="InterPro" id="IPR050350">
    <property type="entry name" value="Compl-Cell_Adhes-Reg"/>
</dbReference>
<dbReference type="InterPro" id="IPR000436">
    <property type="entry name" value="Sushi_SCR_CCP_dom"/>
</dbReference>
<feature type="domain" description="Sushi" evidence="6">
    <location>
        <begin position="237"/>
        <end position="295"/>
    </location>
</feature>
<keyword evidence="1 5" id="KW-0768">Sushi</keyword>
<feature type="domain" description="Sushi" evidence="6">
    <location>
        <begin position="17"/>
        <end position="81"/>
    </location>
</feature>
<dbReference type="SMART" id="SM00032">
    <property type="entry name" value="CCP"/>
    <property type="match status" value="4"/>
</dbReference>
<reference evidence="7" key="1">
    <citation type="submission" date="2015-11" db="EMBL/GenBank/DDBJ databases">
        <authorList>
            <consortium name="International Coturnix japonica Genome Analysis Consortium"/>
            <person name="Warren W."/>
            <person name="Burt D.W."/>
            <person name="Antin P.B."/>
            <person name="Lanford R."/>
            <person name="Gros J."/>
            <person name="Wilson R.K."/>
        </authorList>
    </citation>
    <scope>NUCLEOTIDE SEQUENCE [LARGE SCALE GENOMIC DNA]</scope>
</reference>
<evidence type="ECO:0000256" key="5">
    <source>
        <dbReference type="PROSITE-ProRule" id="PRU00302"/>
    </source>
</evidence>
<dbReference type="Proteomes" id="UP000694412">
    <property type="component" value="Chromosome 26"/>
</dbReference>
<feature type="domain" description="Sushi" evidence="6">
    <location>
        <begin position="324"/>
        <end position="382"/>
    </location>
</feature>
<keyword evidence="4" id="KW-0325">Glycoprotein</keyword>
<sequence length="441" mass="48361">MESRSMVGLWKHTVTLGNCPNPATKKGMRISAWDEKDAYVFGDRVRITCDPGYVFKDRDDYVILQCTNNGTWNRAAPECIPGRRDAVSPRLGDFSRGLCCSIQGISATISRNLLPSLCFFMGFFLKMHEVLIFFLFLSVPHCTKPVIAHGREVYTSKNDYTVGTQVRIECDEGYMLSIQESVTCQDDGNWFPTLPYCQKGRCKAGAVICAGAGQAAVLQHHIWGILVLHPTALSLEVHCPLPVVENGEMVTPQHTFPYGTTVSFYCKEGFTLQGNAEISCMADGTWHPALPECQPGGFSPSLCSWQSTDPSCYITMLCFLPSKVQCPVPTIPNGRLNPAQKELSAGSSAVLECDAGYVPMGSSTVKCLSSGRLQPRAPACTRGNEGDADMCGEVAYVQGIVSDCHVPTEDVKTLLEIQKLFLEIQKLKVELQGLSKEHVLH</sequence>
<comment type="caution">
    <text evidence="5">Lacks conserved residue(s) required for the propagation of feature annotation.</text>
</comment>
<feature type="domain" description="Sushi" evidence="6">
    <location>
        <begin position="140"/>
        <end position="199"/>
    </location>
</feature>
<dbReference type="PANTHER" id="PTHR19325:SF575">
    <property type="entry name" value="LOCOMOTION-RELATED PROTEIN HIKARU GENKI"/>
    <property type="match status" value="1"/>
</dbReference>
<name>A0A8C2TTS2_COTJA</name>
<keyword evidence="2" id="KW-0677">Repeat</keyword>
<organism evidence="7 8">
    <name type="scientific">Coturnix japonica</name>
    <name type="common">Japanese quail</name>
    <name type="synonym">Coturnix coturnix japonica</name>
    <dbReference type="NCBI Taxonomy" id="93934"/>
    <lineage>
        <taxon>Eukaryota</taxon>
        <taxon>Metazoa</taxon>
        <taxon>Chordata</taxon>
        <taxon>Craniata</taxon>
        <taxon>Vertebrata</taxon>
        <taxon>Euteleostomi</taxon>
        <taxon>Archelosauria</taxon>
        <taxon>Archosauria</taxon>
        <taxon>Dinosauria</taxon>
        <taxon>Saurischia</taxon>
        <taxon>Theropoda</taxon>
        <taxon>Coelurosauria</taxon>
        <taxon>Aves</taxon>
        <taxon>Neognathae</taxon>
        <taxon>Galloanserae</taxon>
        <taxon>Galliformes</taxon>
        <taxon>Phasianidae</taxon>
        <taxon>Perdicinae</taxon>
        <taxon>Coturnix</taxon>
    </lineage>
</organism>
<reference evidence="7" key="2">
    <citation type="submission" date="2025-08" db="UniProtKB">
        <authorList>
            <consortium name="Ensembl"/>
        </authorList>
    </citation>
    <scope>IDENTIFICATION</scope>
</reference>